<dbReference type="RefSeq" id="WP_094667448.1">
    <property type="nucleotide sequence ID" value="NZ_MWWW01000009.1"/>
</dbReference>
<comment type="caution">
    <text evidence="1">The sequence shown here is derived from an EMBL/GenBank/DDBJ whole genome shotgun (WGS) entry which is preliminary data.</text>
</comment>
<dbReference type="EMBL" id="MWWW01000009">
    <property type="protein sequence ID" value="OZG60163.1"/>
    <property type="molecule type" value="Genomic_DNA"/>
</dbReference>
<keyword evidence="2" id="KW-1185">Reference proteome</keyword>
<evidence type="ECO:0000313" key="2">
    <source>
        <dbReference type="Proteomes" id="UP000216871"/>
    </source>
</evidence>
<gene>
    <name evidence="1" type="ORF">BMYO_0984</name>
</gene>
<dbReference type="Proteomes" id="UP000216871">
    <property type="component" value="Unassembled WGS sequence"/>
</dbReference>
<sequence>MANPNYQISRGIVLSRGNVEHEGRITYLPIYASWCLKDIYGLISTTGDSDKDTGPFSLETIPV</sequence>
<proteinExistence type="predicted"/>
<evidence type="ECO:0000313" key="1">
    <source>
        <dbReference type="EMBL" id="OZG60163.1"/>
    </source>
</evidence>
<dbReference type="OrthoDB" id="9804306at2"/>
<name>A0A261FMH3_9BIFI</name>
<dbReference type="AlphaFoldDB" id="A0A261FMH3"/>
<reference evidence="1 2" key="1">
    <citation type="journal article" date="2017" name="BMC Genomics">
        <title>Comparative genomic and phylogenomic analyses of the Bifidobacteriaceae family.</title>
        <authorList>
            <person name="Lugli G.A."/>
            <person name="Milani C."/>
            <person name="Turroni F."/>
            <person name="Duranti S."/>
            <person name="Mancabelli L."/>
            <person name="Mangifesta M."/>
            <person name="Ferrario C."/>
            <person name="Modesto M."/>
            <person name="Mattarelli P."/>
            <person name="Jiri K."/>
            <person name="van Sinderen D."/>
            <person name="Ventura M."/>
        </authorList>
    </citation>
    <scope>NUCLEOTIDE SEQUENCE [LARGE SCALE GENOMIC DNA]</scope>
    <source>
        <strain evidence="1 2">DSM 100196</strain>
    </source>
</reference>
<organism evidence="1 2">
    <name type="scientific">Bifidobacterium myosotis</name>
    <dbReference type="NCBI Taxonomy" id="1630166"/>
    <lineage>
        <taxon>Bacteria</taxon>
        <taxon>Bacillati</taxon>
        <taxon>Actinomycetota</taxon>
        <taxon>Actinomycetes</taxon>
        <taxon>Bifidobacteriales</taxon>
        <taxon>Bifidobacteriaceae</taxon>
        <taxon>Bifidobacterium</taxon>
    </lineage>
</organism>
<accession>A0A261FMH3</accession>
<protein>
    <submittedName>
        <fullName evidence="1">ATPase AAA</fullName>
    </submittedName>
</protein>